<dbReference type="CDD" id="cd05127">
    <property type="entry name" value="RasGAP_IQGAP_like"/>
    <property type="match status" value="1"/>
</dbReference>
<keyword evidence="8" id="KW-1185">Reference proteome</keyword>
<sequence>MSAESDEEPRPSSDEMDEKRQRRMAYLYLCHLEETRLWLSSCIEEELPAATGLEESLRNGVYLARLSHFFAPDEVPLRKIYDADQSVHRERGLCFRHTDNINHWLNAMRTIGFPEHFFPDPFDLYEKKNLPKVIYCLHALSLYLFKLGKAPRIEDLMGKLRFSDEEVEQVRRTLLLNAEVPMPEFSLIDGILAKETSADSTAVIAINTAIDRGEVDLLFETLSAPAAQLRGVRRENVARYREVLERAKSSKLKQRAMRRLEGTGEEVCEDEDMYDRLLSLAEVQGYLLETNVNVLLGQIEAAIEDDDVKLFGELLVLRTDLGVHDIMPENVPAYFQVLTKIKEDACASNSAFTLSRSDLQVAVLLANEKVEEESQLEAAIESINMCLDCGRPDDTLEALRDPSARLPSVYPLAASLYHNQFAFIRHEAGHNLSHDELIGGVRILNAIAEVNFALKAGGAFDVTACLSNQHAHIADVRPLCRERYESALREALAEKDRSDAAGAFLTHTEIQEIVNGVNALEDGEADREDAMDRINGAVALGDAQATMEALLEPAAAILHLSREHVLLYRDLLAVKQRSLEDDKPMGAEDVQEARRHREPGQVEHNTIGLVICVAVLDGIAVEASNMCIGLATLNVGVCNESLEDVRGGLESLKVAPLFCGGDDGAATEAYLHELRELYLEKRAPFSFEPIEWFTYVVRPGLYFNLNVVQFRSEWSLTPKANYLSFLSQDDVRETVLRVNERLEEERAIARLTPLLTRLQAHARGFLIRSAVREQCAFYRQHFEQIVRIQAWFRSVRQRRRYRRMLYELQALVPFIVRLQSYARGYLARRRVLELYEHYRGREDEVTFVQTRYRGHRAYTDYQLISKATPTVPVLQRFLHMLDISEHDLSEEMELQRVKEKVVATIRHNQALEEEVFQMDIRIGLLVRNCITLEDVMGHGSKRDTTLAAVKSDWLHSSGRGLTALSRRSRQRLEAYQHIFYMLQVDPHYLAKLIFAIPPAVANNFVESVIYSVYNYGSTPRDEYLLLRLFRFAIQEEVRSKLEKPSDILRGNPLVVRMVVGFFRTRGGHNCLELLLAPLVQGVLDDKDLMIDLNPVDIYKKWVNDMETTSGKPSGLSYEVTEEEALQHTDVYKTLHASVLQLESKAKLFARTIADSKSKIPYGMLYMCKVLKKALEEKFPESVGEEITKVIGNILYYRYLNPGIVAPETFGVVKLEPEFPVTNVQRRNLGTISKILSSATSGAPYRQQHPYQIRLNNLIDACRDILHSFFLDACDVPEPEERYSVDSYSEATYITPPTITLTALELRSTHRLLLEHRNDVAPDPKDPLHALLDDLGPEPTLEDLVGDGGDSADATDVAVLSSTKVSLSLYGKFSEEEEDTPESDQLLRETKYMLVELLKVFRHASTVDEILHDDAGSDLERAFLEVQAAVRVPKVSTASLHGRRKYGSLSAFRKALLRNLDALEARGLATASDDYQAVLSSIATDILQKRNHRVNRRRELSNLVATQGKLDVKTRYYEETLDYYRRYVDACLTRLSAGKSRRQSIGPTGTAGQSTGDSQLRPLKSRGTLKYSGWKLHEKGILLEVAGLETSQLKSVSFEIAPTDRAGVFRVRAKFLGVSADEVTIDIQDLLRQQYEGVAVTNLCERARVNNNLLLFFLNKKFYGK</sequence>
<dbReference type="InterPro" id="IPR001715">
    <property type="entry name" value="CH_dom"/>
</dbReference>
<proteinExistence type="predicted"/>
<feature type="domain" description="Ras-GAP" evidence="5">
    <location>
        <begin position="1020"/>
        <end position="1240"/>
    </location>
</feature>
<dbReference type="Pfam" id="PF00612">
    <property type="entry name" value="IQ"/>
    <property type="match status" value="1"/>
</dbReference>
<dbReference type="SUPFAM" id="SSF48350">
    <property type="entry name" value="GTPase activation domain, GAP"/>
    <property type="match status" value="1"/>
</dbReference>
<dbReference type="PROSITE" id="PS50096">
    <property type="entry name" value="IQ"/>
    <property type="match status" value="4"/>
</dbReference>
<dbReference type="PROSITE" id="PS50021">
    <property type="entry name" value="CH"/>
    <property type="match status" value="1"/>
</dbReference>
<evidence type="ECO:0000313" key="7">
    <source>
        <dbReference type="EMBL" id="KAK8781638.1"/>
    </source>
</evidence>
<dbReference type="SUPFAM" id="SSF47576">
    <property type="entry name" value="Calponin-homology domain, CH-domain"/>
    <property type="match status" value="1"/>
</dbReference>
<accession>A0AAQ4F4M8</accession>
<dbReference type="Gene3D" id="1.10.418.10">
    <property type="entry name" value="Calponin-like domain"/>
    <property type="match status" value="1"/>
</dbReference>
<dbReference type="GO" id="GO:0051015">
    <property type="term" value="F:actin filament binding"/>
    <property type="evidence" value="ECO:0007669"/>
    <property type="project" value="TreeGrafter"/>
</dbReference>
<dbReference type="SMART" id="SM00015">
    <property type="entry name" value="IQ"/>
    <property type="match status" value="4"/>
</dbReference>
<dbReference type="SMART" id="SM00323">
    <property type="entry name" value="RasGAP"/>
    <property type="match status" value="1"/>
</dbReference>
<dbReference type="GO" id="GO:1903479">
    <property type="term" value="P:mitotic actomyosin contractile ring assembly actin filament organization"/>
    <property type="evidence" value="ECO:0007669"/>
    <property type="project" value="TreeGrafter"/>
</dbReference>
<dbReference type="Proteomes" id="UP001321473">
    <property type="component" value="Unassembled WGS sequence"/>
</dbReference>
<gene>
    <name evidence="7" type="ORF">V5799_017022</name>
</gene>
<dbReference type="InterPro" id="IPR000048">
    <property type="entry name" value="IQ_motif_EF-hand-BS"/>
</dbReference>
<dbReference type="GO" id="GO:0005516">
    <property type="term" value="F:calmodulin binding"/>
    <property type="evidence" value="ECO:0007669"/>
    <property type="project" value="UniProtKB-KW"/>
</dbReference>
<dbReference type="PROSITE" id="PS50018">
    <property type="entry name" value="RAS_GTPASE_ACTIV_2"/>
    <property type="match status" value="1"/>
</dbReference>
<dbReference type="Pfam" id="PF00616">
    <property type="entry name" value="RasGAP"/>
    <property type="match status" value="1"/>
</dbReference>
<evidence type="ECO:0000313" key="8">
    <source>
        <dbReference type="Proteomes" id="UP001321473"/>
    </source>
</evidence>
<dbReference type="Gene3D" id="1.20.5.190">
    <property type="match status" value="1"/>
</dbReference>
<evidence type="ECO:0000256" key="1">
    <source>
        <dbReference type="ARBA" id="ARBA00022553"/>
    </source>
</evidence>
<dbReference type="Pfam" id="PF00307">
    <property type="entry name" value="CH"/>
    <property type="match status" value="1"/>
</dbReference>
<organism evidence="7 8">
    <name type="scientific">Amblyomma americanum</name>
    <name type="common">Lone star tick</name>
    <dbReference type="NCBI Taxonomy" id="6943"/>
    <lineage>
        <taxon>Eukaryota</taxon>
        <taxon>Metazoa</taxon>
        <taxon>Ecdysozoa</taxon>
        <taxon>Arthropoda</taxon>
        <taxon>Chelicerata</taxon>
        <taxon>Arachnida</taxon>
        <taxon>Acari</taxon>
        <taxon>Parasitiformes</taxon>
        <taxon>Ixodida</taxon>
        <taxon>Ixodoidea</taxon>
        <taxon>Ixodidae</taxon>
        <taxon>Amblyomminae</taxon>
        <taxon>Amblyomma</taxon>
    </lineage>
</organism>
<feature type="region of interest" description="Disordered" evidence="4">
    <location>
        <begin position="1540"/>
        <end position="1562"/>
    </location>
</feature>
<dbReference type="SMART" id="SM00033">
    <property type="entry name" value="CH"/>
    <property type="match status" value="1"/>
</dbReference>
<dbReference type="InterPro" id="IPR008936">
    <property type="entry name" value="Rho_GTPase_activation_prot"/>
</dbReference>
<dbReference type="FunFam" id="1.10.418.10:FF:000013">
    <property type="entry name" value="IQ motif containing GTPase activating protein 1"/>
    <property type="match status" value="1"/>
</dbReference>
<name>A0AAQ4F4M8_AMBAM</name>
<evidence type="ECO:0000256" key="3">
    <source>
        <dbReference type="ARBA" id="ARBA00022860"/>
    </source>
</evidence>
<dbReference type="FunFam" id="1.10.506.10:FF:000004">
    <property type="entry name" value="IQ motif containing GTPase activating protein 1"/>
    <property type="match status" value="1"/>
</dbReference>
<dbReference type="Gene3D" id="1.10.506.10">
    <property type="entry name" value="GTPase Activation - p120gap, domain 1"/>
    <property type="match status" value="1"/>
</dbReference>
<dbReference type="PANTHER" id="PTHR14149">
    <property type="entry name" value="RAS GTPASE-ACTIVATING PROTEIN WITH IQ MOTIF"/>
    <property type="match status" value="1"/>
</dbReference>
<keyword evidence="1" id="KW-0597">Phosphoprotein</keyword>
<evidence type="ECO:0000256" key="4">
    <source>
        <dbReference type="SAM" id="MobiDB-lite"/>
    </source>
</evidence>
<dbReference type="PANTHER" id="PTHR14149:SF14">
    <property type="entry name" value="CALPONIN-HOMOLOGY (CH) DOMAIN-CONTAINING PROTEIN"/>
    <property type="match status" value="1"/>
</dbReference>
<dbReference type="InterPro" id="IPR000593">
    <property type="entry name" value="RasGAP_C"/>
</dbReference>
<dbReference type="InterPro" id="IPR001936">
    <property type="entry name" value="RasGAP_dom"/>
</dbReference>
<evidence type="ECO:0000256" key="2">
    <source>
        <dbReference type="ARBA" id="ARBA00022737"/>
    </source>
</evidence>
<dbReference type="GO" id="GO:0005938">
    <property type="term" value="C:cell cortex"/>
    <property type="evidence" value="ECO:0007669"/>
    <property type="project" value="TreeGrafter"/>
</dbReference>
<keyword evidence="2" id="KW-0677">Repeat</keyword>
<protein>
    <recommendedName>
        <fullName evidence="9">Ras gtpase-activating protein family</fullName>
    </recommendedName>
</protein>
<keyword evidence="3" id="KW-0112">Calmodulin-binding</keyword>
<dbReference type="EMBL" id="JARKHS020007479">
    <property type="protein sequence ID" value="KAK8781638.1"/>
    <property type="molecule type" value="Genomic_DNA"/>
</dbReference>
<dbReference type="Pfam" id="PF03836">
    <property type="entry name" value="RasGAP_C"/>
    <property type="match status" value="1"/>
</dbReference>
<comment type="caution">
    <text evidence="7">The sequence shown here is derived from an EMBL/GenBank/DDBJ whole genome shotgun (WGS) entry which is preliminary data.</text>
</comment>
<evidence type="ECO:0000259" key="5">
    <source>
        <dbReference type="PROSITE" id="PS50018"/>
    </source>
</evidence>
<dbReference type="SUPFAM" id="SSF143885">
    <property type="entry name" value="RGC domain-like"/>
    <property type="match status" value="1"/>
</dbReference>
<dbReference type="InterPro" id="IPR036872">
    <property type="entry name" value="CH_dom_sf"/>
</dbReference>
<feature type="compositionally biased region" description="Polar residues" evidence="4">
    <location>
        <begin position="1542"/>
        <end position="1557"/>
    </location>
</feature>
<evidence type="ECO:0000259" key="6">
    <source>
        <dbReference type="PROSITE" id="PS50021"/>
    </source>
</evidence>
<dbReference type="GO" id="GO:0005096">
    <property type="term" value="F:GTPase activator activity"/>
    <property type="evidence" value="ECO:0007669"/>
    <property type="project" value="TreeGrafter"/>
</dbReference>
<evidence type="ECO:0008006" key="9">
    <source>
        <dbReference type="Google" id="ProtNLM"/>
    </source>
</evidence>
<reference evidence="7 8" key="1">
    <citation type="journal article" date="2023" name="Arcadia Sci">
        <title>De novo assembly of a long-read Amblyomma americanum tick genome.</title>
        <authorList>
            <person name="Chou S."/>
            <person name="Poskanzer K.E."/>
            <person name="Rollins M."/>
            <person name="Thuy-Boun P.S."/>
        </authorList>
    </citation>
    <scope>NUCLEOTIDE SEQUENCE [LARGE SCALE GENOMIC DNA]</scope>
    <source>
        <strain evidence="7">F_SG_1</strain>
        <tissue evidence="7">Salivary glands</tissue>
    </source>
</reference>
<feature type="domain" description="Calponin-homology (CH)" evidence="6">
    <location>
        <begin position="29"/>
        <end position="144"/>
    </location>
</feature>